<keyword evidence="4" id="KW-0378">Hydrolase</keyword>
<keyword evidence="4" id="KW-0812">Transmembrane</keyword>
<feature type="domain" description="Peptidase S26" evidence="5">
    <location>
        <begin position="299"/>
        <end position="379"/>
    </location>
</feature>
<comment type="subcellular location">
    <subcellularLocation>
        <location evidence="4">Membrane</location>
        <topology evidence="4">Single-pass type II membrane protein</topology>
    </subcellularLocation>
</comment>
<dbReference type="GO" id="GO:0006465">
    <property type="term" value="P:signal peptide processing"/>
    <property type="evidence" value="ECO:0007669"/>
    <property type="project" value="InterPro"/>
</dbReference>
<protein>
    <recommendedName>
        <fullName evidence="2 4">Signal peptidase I</fullName>
        <ecNumber evidence="4">3.4.21.89</ecNumber>
    </recommendedName>
</protein>
<dbReference type="RefSeq" id="WP_075050676.1">
    <property type="nucleotide sequence ID" value="NZ_AP013293.1"/>
</dbReference>
<sequence>MSILKRPIWWSILLYFPIIFFLIYPLLCLDIINLYKERHNKKILFLTMGAYLIYLNIKNKVLLNNINNKKKTSLFSYFIFSSFIKIYIIQFFFIPTPSMQDSLLVGDFLFVSKFHYGIRIPITQIFFPSENNEIKFLGIKSYINYIKLPYIRLPKFKTIKYNDILVFNFPNDLKEIPIDRTKYYIKRCIGLPGDNLKIKNGFIYINGILKSNDKNVFFYKIQKIFNSFNILFFLKKLCLKKDYIYNIKINDYKINFFKKNILYIKKNIMPKYLKEYNIFPEDKFWNRDNYGPIYIPKIGDNISINKKNINLYKDIIVKYEKNSLKLKDGNIFINNKKTSNYKIKKNYYFLLGDNRNNSLDSRYWGFLPYDYIVGKPLFIILNLIFNKKKIFKLRWNRIFTILK</sequence>
<proteinExistence type="inferred from homology"/>
<evidence type="ECO:0000256" key="2">
    <source>
        <dbReference type="ARBA" id="ARBA00019232"/>
    </source>
</evidence>
<dbReference type="InterPro" id="IPR019533">
    <property type="entry name" value="Peptidase_S26"/>
</dbReference>
<dbReference type="NCBIfam" id="TIGR02227">
    <property type="entry name" value="sigpep_I_bact"/>
    <property type="match status" value="2"/>
</dbReference>
<dbReference type="KEGG" id="smup:SMPSPU_192"/>
<dbReference type="CDD" id="cd06530">
    <property type="entry name" value="S26_SPase_I"/>
    <property type="match status" value="2"/>
</dbReference>
<dbReference type="Pfam" id="PF10502">
    <property type="entry name" value="Peptidase_S26"/>
    <property type="match status" value="2"/>
</dbReference>
<dbReference type="EMBL" id="AP013293">
    <property type="protein sequence ID" value="BAO66343.1"/>
    <property type="molecule type" value="Genomic_DNA"/>
</dbReference>
<evidence type="ECO:0000256" key="3">
    <source>
        <dbReference type="PIRSR" id="PIRSR600223-1"/>
    </source>
</evidence>
<dbReference type="GO" id="GO:0016020">
    <property type="term" value="C:membrane"/>
    <property type="evidence" value="ECO:0007669"/>
    <property type="project" value="UniProtKB-SubCell"/>
</dbReference>
<dbReference type="SUPFAM" id="SSF51306">
    <property type="entry name" value="LexA/Signal peptidase"/>
    <property type="match status" value="1"/>
</dbReference>
<keyword evidence="4" id="KW-1133">Transmembrane helix</keyword>
<evidence type="ECO:0000313" key="6">
    <source>
        <dbReference type="EMBL" id="BAO66343.1"/>
    </source>
</evidence>
<dbReference type="GO" id="GO:0009003">
    <property type="term" value="F:signal peptidase activity"/>
    <property type="evidence" value="ECO:0007669"/>
    <property type="project" value="UniProtKB-EC"/>
</dbReference>
<evidence type="ECO:0000256" key="1">
    <source>
        <dbReference type="ARBA" id="ARBA00009370"/>
    </source>
</evidence>
<dbReference type="EC" id="3.4.21.89" evidence="4"/>
<evidence type="ECO:0000259" key="5">
    <source>
        <dbReference type="Pfam" id="PF10502"/>
    </source>
</evidence>
<keyword evidence="4" id="KW-0472">Membrane</keyword>
<keyword evidence="4" id="KW-0645">Protease</keyword>
<feature type="transmembrane region" description="Helical" evidence="4">
    <location>
        <begin position="12"/>
        <end position="32"/>
    </location>
</feature>
<feature type="transmembrane region" description="Helical" evidence="4">
    <location>
        <begin position="363"/>
        <end position="385"/>
    </location>
</feature>
<organism evidence="6 7">
    <name type="scientific">Candidatus Karelsulcia muelleri PSPU</name>
    <dbReference type="NCBI Taxonomy" id="1189303"/>
    <lineage>
        <taxon>Bacteria</taxon>
        <taxon>Pseudomonadati</taxon>
        <taxon>Bacteroidota</taxon>
        <taxon>Flavobacteriia</taxon>
        <taxon>Flavobacteriales</taxon>
        <taxon>Candidatus Karelsulcia</taxon>
    </lineage>
</organism>
<dbReference type="GO" id="GO:0004252">
    <property type="term" value="F:serine-type endopeptidase activity"/>
    <property type="evidence" value="ECO:0007669"/>
    <property type="project" value="InterPro"/>
</dbReference>
<dbReference type="Proteomes" id="UP000031659">
    <property type="component" value="Chromosome"/>
</dbReference>
<gene>
    <name evidence="6" type="primary">lepB</name>
    <name evidence="6" type="ORF">SMPSPU_192</name>
</gene>
<feature type="transmembrane region" description="Helical" evidence="4">
    <location>
        <begin position="74"/>
        <end position="94"/>
    </location>
</feature>
<comment type="similarity">
    <text evidence="1 4">Belongs to the peptidase S26 family.</text>
</comment>
<feature type="active site" evidence="3">
    <location>
        <position position="98"/>
    </location>
</feature>
<evidence type="ECO:0000256" key="4">
    <source>
        <dbReference type="RuleBase" id="RU362042"/>
    </source>
</evidence>
<dbReference type="InterPro" id="IPR036286">
    <property type="entry name" value="LexA/Signal_pep-like_sf"/>
</dbReference>
<accession>A0AAD1EXD2</accession>
<comment type="catalytic activity">
    <reaction evidence="4">
        <text>Cleavage of hydrophobic, N-terminal signal or leader sequences from secreted and periplasmic proteins.</text>
        <dbReference type="EC" id="3.4.21.89"/>
    </reaction>
</comment>
<dbReference type="PRINTS" id="PR00727">
    <property type="entry name" value="LEADERPTASE"/>
</dbReference>
<comment type="caution">
    <text evidence="4">Lacks conserved residue(s) required for the propagation of feature annotation.</text>
</comment>
<dbReference type="PANTHER" id="PTHR43390">
    <property type="entry name" value="SIGNAL PEPTIDASE I"/>
    <property type="match status" value="1"/>
</dbReference>
<feature type="transmembrane region" description="Helical" evidence="4">
    <location>
        <begin position="44"/>
        <end position="62"/>
    </location>
</feature>
<dbReference type="Gene3D" id="2.10.109.10">
    <property type="entry name" value="Umud Fragment, subunit A"/>
    <property type="match status" value="2"/>
</dbReference>
<dbReference type="PANTHER" id="PTHR43390:SF1">
    <property type="entry name" value="CHLOROPLAST PROCESSING PEPTIDASE"/>
    <property type="match status" value="1"/>
</dbReference>
<feature type="domain" description="Peptidase S26" evidence="5">
    <location>
        <begin position="74"/>
        <end position="207"/>
    </location>
</feature>
<evidence type="ECO:0000313" key="7">
    <source>
        <dbReference type="Proteomes" id="UP000031659"/>
    </source>
</evidence>
<reference evidence="6 7" key="1">
    <citation type="journal article" date="2014" name="ISME J.">
        <title>Swapping symbionts in spittlebugs: evolutionary replacement of a reduced genome symbiont.</title>
        <authorList>
            <person name="Koga R."/>
            <person name="Moran N.A."/>
        </authorList>
    </citation>
    <scope>NUCLEOTIDE SEQUENCE [LARGE SCALE GENOMIC DNA]</scope>
    <source>
        <strain evidence="6 7">PSPU</strain>
    </source>
</reference>
<dbReference type="AlphaFoldDB" id="A0AAD1EXD2"/>
<name>A0AAD1EXD2_9FLAO</name>
<feature type="active site" evidence="3">
    <location>
        <position position="186"/>
    </location>
</feature>
<dbReference type="InterPro" id="IPR000223">
    <property type="entry name" value="Pept_S26A_signal_pept_1"/>
</dbReference>